<feature type="transmembrane region" description="Helical" evidence="15">
    <location>
        <begin position="32"/>
        <end position="59"/>
    </location>
</feature>
<evidence type="ECO:0000256" key="10">
    <source>
        <dbReference type="ARBA" id="ARBA00023180"/>
    </source>
</evidence>
<comment type="subcellular location">
    <subcellularLocation>
        <location evidence="1">Membrane</location>
        <topology evidence="1">Multi-pass membrane protein</topology>
    </subcellularLocation>
</comment>
<comment type="caution">
    <text evidence="16">The sequence shown here is derived from an EMBL/GenBank/DDBJ whole genome shotgun (WGS) entry which is preliminary data.</text>
</comment>
<keyword evidence="12 13" id="KW-0407">Ion channel</keyword>
<keyword evidence="7" id="KW-0915">Sodium</keyword>
<feature type="region of interest" description="Disordered" evidence="14">
    <location>
        <begin position="68"/>
        <end position="117"/>
    </location>
</feature>
<evidence type="ECO:0000256" key="13">
    <source>
        <dbReference type="RuleBase" id="RU000679"/>
    </source>
</evidence>
<evidence type="ECO:0000256" key="7">
    <source>
        <dbReference type="ARBA" id="ARBA00023053"/>
    </source>
</evidence>
<evidence type="ECO:0000256" key="1">
    <source>
        <dbReference type="ARBA" id="ARBA00004141"/>
    </source>
</evidence>
<evidence type="ECO:0000256" key="14">
    <source>
        <dbReference type="SAM" id="MobiDB-lite"/>
    </source>
</evidence>
<evidence type="ECO:0000313" key="17">
    <source>
        <dbReference type="Proteomes" id="UP001432027"/>
    </source>
</evidence>
<proteinExistence type="inferred from homology"/>
<dbReference type="EMBL" id="BTSX01000004">
    <property type="protein sequence ID" value="GMS91968.1"/>
    <property type="molecule type" value="Genomic_DNA"/>
</dbReference>
<keyword evidence="5 13" id="KW-0812">Transmembrane</keyword>
<keyword evidence="11 13" id="KW-0739">Sodium transport</keyword>
<dbReference type="Gene3D" id="1.10.287.770">
    <property type="entry name" value="YojJ-like"/>
    <property type="match status" value="1"/>
</dbReference>
<evidence type="ECO:0000256" key="9">
    <source>
        <dbReference type="ARBA" id="ARBA00023136"/>
    </source>
</evidence>
<sequence>MARPDLTLIELQWGSFEYLNMEQNGEWTVAKFIAALGGSIGMWLGLSIVSLIQGGSYVFTVCSKRLKKKQAERKRIDAGPDPDGGKKISKKLSIGANPFASPYGGEVQLEPMPENGK</sequence>
<evidence type="ECO:0000313" key="16">
    <source>
        <dbReference type="EMBL" id="GMS91968.1"/>
    </source>
</evidence>
<keyword evidence="6 15" id="KW-1133">Transmembrane helix</keyword>
<evidence type="ECO:0000256" key="15">
    <source>
        <dbReference type="SAM" id="Phobius"/>
    </source>
</evidence>
<keyword evidence="4 13" id="KW-0894">Sodium channel</keyword>
<reference evidence="16" key="1">
    <citation type="submission" date="2023-10" db="EMBL/GenBank/DDBJ databases">
        <title>Genome assembly of Pristionchus species.</title>
        <authorList>
            <person name="Yoshida K."/>
            <person name="Sommer R.J."/>
        </authorList>
    </citation>
    <scope>NUCLEOTIDE SEQUENCE</scope>
    <source>
        <strain evidence="16">RS0144</strain>
    </source>
</reference>
<keyword evidence="10" id="KW-0325">Glycoprotein</keyword>
<keyword evidence="8 13" id="KW-0406">Ion transport</keyword>
<organism evidence="16 17">
    <name type="scientific">Pristionchus entomophagus</name>
    <dbReference type="NCBI Taxonomy" id="358040"/>
    <lineage>
        <taxon>Eukaryota</taxon>
        <taxon>Metazoa</taxon>
        <taxon>Ecdysozoa</taxon>
        <taxon>Nematoda</taxon>
        <taxon>Chromadorea</taxon>
        <taxon>Rhabditida</taxon>
        <taxon>Rhabditina</taxon>
        <taxon>Diplogasteromorpha</taxon>
        <taxon>Diplogasteroidea</taxon>
        <taxon>Neodiplogasteridae</taxon>
        <taxon>Pristionchus</taxon>
    </lineage>
</organism>
<keyword evidence="3 13" id="KW-0813">Transport</keyword>
<dbReference type="GO" id="GO:0005272">
    <property type="term" value="F:sodium channel activity"/>
    <property type="evidence" value="ECO:0007669"/>
    <property type="project" value="UniProtKB-KW"/>
</dbReference>
<evidence type="ECO:0000256" key="2">
    <source>
        <dbReference type="ARBA" id="ARBA00007193"/>
    </source>
</evidence>
<accession>A0AAV5T9R2</accession>
<evidence type="ECO:0000256" key="5">
    <source>
        <dbReference type="ARBA" id="ARBA00022692"/>
    </source>
</evidence>
<comment type="similarity">
    <text evidence="2 13">Belongs to the amiloride-sensitive sodium channel (TC 1.A.6) family.</text>
</comment>
<evidence type="ECO:0000256" key="4">
    <source>
        <dbReference type="ARBA" id="ARBA00022461"/>
    </source>
</evidence>
<keyword evidence="9 15" id="KW-0472">Membrane</keyword>
<feature type="non-terminal residue" evidence="16">
    <location>
        <position position="117"/>
    </location>
</feature>
<evidence type="ECO:0000256" key="11">
    <source>
        <dbReference type="ARBA" id="ARBA00023201"/>
    </source>
</evidence>
<evidence type="ECO:0000256" key="3">
    <source>
        <dbReference type="ARBA" id="ARBA00022448"/>
    </source>
</evidence>
<gene>
    <name evidence="16" type="ORF">PENTCL1PPCAC_14143</name>
</gene>
<name>A0AAV5T9R2_9BILA</name>
<dbReference type="Pfam" id="PF00858">
    <property type="entry name" value="ASC"/>
    <property type="match status" value="1"/>
</dbReference>
<keyword evidence="17" id="KW-1185">Reference proteome</keyword>
<dbReference type="InterPro" id="IPR001873">
    <property type="entry name" value="ENaC"/>
</dbReference>
<evidence type="ECO:0000256" key="12">
    <source>
        <dbReference type="ARBA" id="ARBA00023303"/>
    </source>
</evidence>
<evidence type="ECO:0000256" key="8">
    <source>
        <dbReference type="ARBA" id="ARBA00023065"/>
    </source>
</evidence>
<dbReference type="Proteomes" id="UP001432027">
    <property type="component" value="Unassembled WGS sequence"/>
</dbReference>
<evidence type="ECO:0000256" key="6">
    <source>
        <dbReference type="ARBA" id="ARBA00022989"/>
    </source>
</evidence>
<dbReference type="GO" id="GO:0016020">
    <property type="term" value="C:membrane"/>
    <property type="evidence" value="ECO:0007669"/>
    <property type="project" value="UniProtKB-SubCell"/>
</dbReference>
<feature type="compositionally biased region" description="Basic and acidic residues" evidence="14">
    <location>
        <begin position="73"/>
        <end position="86"/>
    </location>
</feature>
<dbReference type="AlphaFoldDB" id="A0AAV5T9R2"/>
<protein>
    <submittedName>
        <fullName evidence="16">Uncharacterized protein</fullName>
    </submittedName>
</protein>